<dbReference type="Proteomes" id="UP000887013">
    <property type="component" value="Unassembled WGS sequence"/>
</dbReference>
<protein>
    <submittedName>
        <fullName evidence="2">Uncharacterized protein</fullName>
    </submittedName>
</protein>
<evidence type="ECO:0000313" key="3">
    <source>
        <dbReference type="Proteomes" id="UP000887013"/>
    </source>
</evidence>
<organism evidence="2 3">
    <name type="scientific">Nephila pilipes</name>
    <name type="common">Giant wood spider</name>
    <name type="synonym">Nephila maculata</name>
    <dbReference type="NCBI Taxonomy" id="299642"/>
    <lineage>
        <taxon>Eukaryota</taxon>
        <taxon>Metazoa</taxon>
        <taxon>Ecdysozoa</taxon>
        <taxon>Arthropoda</taxon>
        <taxon>Chelicerata</taxon>
        <taxon>Arachnida</taxon>
        <taxon>Araneae</taxon>
        <taxon>Araneomorphae</taxon>
        <taxon>Entelegynae</taxon>
        <taxon>Araneoidea</taxon>
        <taxon>Nephilidae</taxon>
        <taxon>Nephila</taxon>
    </lineage>
</organism>
<proteinExistence type="predicted"/>
<comment type="caution">
    <text evidence="2">The sequence shown here is derived from an EMBL/GenBank/DDBJ whole genome shotgun (WGS) entry which is preliminary data.</text>
</comment>
<gene>
    <name evidence="2" type="ORF">NPIL_151021</name>
</gene>
<reference evidence="2" key="1">
    <citation type="submission" date="2020-08" db="EMBL/GenBank/DDBJ databases">
        <title>Multicomponent nature underlies the extraordinary mechanical properties of spider dragline silk.</title>
        <authorList>
            <person name="Kono N."/>
            <person name="Nakamura H."/>
            <person name="Mori M."/>
            <person name="Yoshida Y."/>
            <person name="Ohtoshi R."/>
            <person name="Malay A.D."/>
            <person name="Moran D.A.P."/>
            <person name="Tomita M."/>
            <person name="Numata K."/>
            <person name="Arakawa K."/>
        </authorList>
    </citation>
    <scope>NUCLEOTIDE SEQUENCE</scope>
</reference>
<dbReference type="EMBL" id="BMAW01009368">
    <property type="protein sequence ID" value="GFT13492.1"/>
    <property type="molecule type" value="Genomic_DNA"/>
</dbReference>
<evidence type="ECO:0000256" key="1">
    <source>
        <dbReference type="SAM" id="MobiDB-lite"/>
    </source>
</evidence>
<evidence type="ECO:0000313" key="2">
    <source>
        <dbReference type="EMBL" id="GFT13492.1"/>
    </source>
</evidence>
<feature type="region of interest" description="Disordered" evidence="1">
    <location>
        <begin position="1"/>
        <end position="32"/>
    </location>
</feature>
<sequence length="81" mass="9227">MKISVPLETTGPLTVKPNETDRLNPASEFSEEIPPRVTPKAIRKFSPAEKLLQNEKPLSKNVRKTRYGKHVNFPKLLCEEI</sequence>
<name>A0A8X6NHP1_NEPPI</name>
<keyword evidence="3" id="KW-1185">Reference proteome</keyword>
<dbReference type="AlphaFoldDB" id="A0A8X6NHP1"/>
<accession>A0A8X6NHP1</accession>